<name>A0A433VUH3_9CYAN</name>
<protein>
    <submittedName>
        <fullName evidence="2">Cupin</fullName>
    </submittedName>
</protein>
<dbReference type="InterPro" id="IPR014710">
    <property type="entry name" value="RmlC-like_jellyroll"/>
</dbReference>
<evidence type="ECO:0000313" key="3">
    <source>
        <dbReference type="Proteomes" id="UP000271624"/>
    </source>
</evidence>
<sequence length="232" mass="26246">MRPEALTWYQTDFTGIWFGCFESDDLVQDHPVTMLTRFDPGGFFPLHGHPGGEEILVLQGNFTDETGVYPPGSYMLNPEKFNHRPYSQEGCLTFVKLRQHGGESRQQIKTNIYSLPWQPSIIPTIEVKPLYQQAGFSEKVSIERWHPGTVLSLVVESEVKEIFVLEGTWSDELGDYPAGSWLRYPPNCPYTPSSIEGCTVYVKTYPTDTTRFIVGADFQHPLQNCRLGGGFA</sequence>
<dbReference type="Pfam" id="PF12973">
    <property type="entry name" value="Cupin_7"/>
    <property type="match status" value="2"/>
</dbReference>
<reference evidence="2" key="2">
    <citation type="journal article" date="2019" name="Genome Biol. Evol.">
        <title>Day and night: Metabolic profiles and evolutionary relationships of six axenic non-marine cyanobacteria.</title>
        <authorList>
            <person name="Will S.E."/>
            <person name="Henke P."/>
            <person name="Boedeker C."/>
            <person name="Huang S."/>
            <person name="Brinkmann H."/>
            <person name="Rohde M."/>
            <person name="Jarek M."/>
            <person name="Friedl T."/>
            <person name="Seufert S."/>
            <person name="Schumacher M."/>
            <person name="Overmann J."/>
            <person name="Neumann-Schaal M."/>
            <person name="Petersen J."/>
        </authorList>
    </citation>
    <scope>NUCLEOTIDE SEQUENCE [LARGE SCALE GENOMIC DNA]</scope>
    <source>
        <strain evidence="2">PCC 7102</strain>
    </source>
</reference>
<gene>
    <name evidence="2" type="ORF">DSM106972_001700</name>
</gene>
<dbReference type="EMBL" id="RSCL01000001">
    <property type="protein sequence ID" value="RUT09675.1"/>
    <property type="molecule type" value="Genomic_DNA"/>
</dbReference>
<proteinExistence type="predicted"/>
<dbReference type="AlphaFoldDB" id="A0A433VUH3"/>
<dbReference type="InterPro" id="IPR011051">
    <property type="entry name" value="RmlC_Cupin_sf"/>
</dbReference>
<feature type="domain" description="ChrR-like cupin" evidence="1">
    <location>
        <begin position="3"/>
        <end position="99"/>
    </location>
</feature>
<feature type="domain" description="ChrR-like cupin" evidence="1">
    <location>
        <begin position="106"/>
        <end position="206"/>
    </location>
</feature>
<organism evidence="2 3">
    <name type="scientific">Dulcicalothrix desertica PCC 7102</name>
    <dbReference type="NCBI Taxonomy" id="232991"/>
    <lineage>
        <taxon>Bacteria</taxon>
        <taxon>Bacillati</taxon>
        <taxon>Cyanobacteriota</taxon>
        <taxon>Cyanophyceae</taxon>
        <taxon>Nostocales</taxon>
        <taxon>Calotrichaceae</taxon>
        <taxon>Dulcicalothrix</taxon>
    </lineage>
</organism>
<keyword evidence="3" id="KW-1185">Reference proteome</keyword>
<evidence type="ECO:0000313" key="2">
    <source>
        <dbReference type="EMBL" id="RUT09675.1"/>
    </source>
</evidence>
<dbReference type="PROSITE" id="PS00725">
    <property type="entry name" value="GERMIN"/>
    <property type="match status" value="1"/>
</dbReference>
<dbReference type="InterPro" id="IPR025979">
    <property type="entry name" value="ChrR-like_cupin_dom"/>
</dbReference>
<dbReference type="Proteomes" id="UP000271624">
    <property type="component" value="Unassembled WGS sequence"/>
</dbReference>
<dbReference type="InterPro" id="IPR019780">
    <property type="entry name" value="Germin_Mn-BS"/>
</dbReference>
<dbReference type="GO" id="GO:0030145">
    <property type="term" value="F:manganese ion binding"/>
    <property type="evidence" value="ECO:0007669"/>
    <property type="project" value="InterPro"/>
</dbReference>
<dbReference type="CDD" id="cd20303">
    <property type="entry name" value="cupin_ChrR_1"/>
    <property type="match status" value="2"/>
</dbReference>
<comment type="caution">
    <text evidence="2">The sequence shown here is derived from an EMBL/GenBank/DDBJ whole genome shotgun (WGS) entry which is preliminary data.</text>
</comment>
<dbReference type="Gene3D" id="2.60.120.10">
    <property type="entry name" value="Jelly Rolls"/>
    <property type="match status" value="2"/>
</dbReference>
<evidence type="ECO:0000259" key="1">
    <source>
        <dbReference type="Pfam" id="PF12973"/>
    </source>
</evidence>
<dbReference type="SUPFAM" id="SSF51182">
    <property type="entry name" value="RmlC-like cupins"/>
    <property type="match status" value="2"/>
</dbReference>
<reference evidence="2" key="1">
    <citation type="submission" date="2018-12" db="EMBL/GenBank/DDBJ databases">
        <authorList>
            <person name="Will S."/>
            <person name="Neumann-Schaal M."/>
            <person name="Henke P."/>
        </authorList>
    </citation>
    <scope>NUCLEOTIDE SEQUENCE</scope>
    <source>
        <strain evidence="2">PCC 7102</strain>
    </source>
</reference>
<accession>A0A433VUH3</accession>